<reference evidence="2 3" key="1">
    <citation type="submission" date="2022-06" db="EMBL/GenBank/DDBJ databases">
        <title>Halomicroarcula sp. a new haloarchaeum isolate from saline soil.</title>
        <authorList>
            <person name="Strakova D."/>
            <person name="Galisteo C."/>
            <person name="Sanchez-Porro C."/>
            <person name="Ventosa A."/>
        </authorList>
    </citation>
    <scope>NUCLEOTIDE SEQUENCE [LARGE SCALE GENOMIC DNA]</scope>
    <source>
        <strain evidence="2 3">S3CR25-11</strain>
    </source>
</reference>
<keyword evidence="1" id="KW-1133">Transmembrane helix</keyword>
<dbReference type="EMBL" id="JAMQOS010000002">
    <property type="protein sequence ID" value="MDS0281837.1"/>
    <property type="molecule type" value="Genomic_DNA"/>
</dbReference>
<evidence type="ECO:0000313" key="3">
    <source>
        <dbReference type="Proteomes" id="UP001268864"/>
    </source>
</evidence>
<name>A0ABU2FNG3_9EURY</name>
<sequence length="63" mass="6582">MVDAALRQRIDILVLLLGGWAFLSLVVASFAVMALNVLAGVLALTVVVLVTVVGSVSYLRAGR</sequence>
<gene>
    <name evidence="2" type="ORF">NDI86_06850</name>
</gene>
<keyword evidence="3" id="KW-1185">Reference proteome</keyword>
<organism evidence="2 3">
    <name type="scientific">Haloarcula onubensis</name>
    <dbReference type="NCBI Taxonomy" id="2950539"/>
    <lineage>
        <taxon>Archaea</taxon>
        <taxon>Methanobacteriati</taxon>
        <taxon>Methanobacteriota</taxon>
        <taxon>Stenosarchaea group</taxon>
        <taxon>Halobacteria</taxon>
        <taxon>Halobacteriales</taxon>
        <taxon>Haloarculaceae</taxon>
        <taxon>Haloarcula</taxon>
    </lineage>
</organism>
<evidence type="ECO:0000256" key="1">
    <source>
        <dbReference type="SAM" id="Phobius"/>
    </source>
</evidence>
<feature type="transmembrane region" description="Helical" evidence="1">
    <location>
        <begin position="12"/>
        <end position="32"/>
    </location>
</feature>
<keyword evidence="1" id="KW-0812">Transmembrane</keyword>
<evidence type="ECO:0000313" key="2">
    <source>
        <dbReference type="EMBL" id="MDS0281837.1"/>
    </source>
</evidence>
<feature type="transmembrane region" description="Helical" evidence="1">
    <location>
        <begin position="38"/>
        <end position="59"/>
    </location>
</feature>
<accession>A0ABU2FNG3</accession>
<keyword evidence="1" id="KW-0472">Membrane</keyword>
<proteinExistence type="predicted"/>
<dbReference type="RefSeq" id="WP_310899678.1">
    <property type="nucleotide sequence ID" value="NZ_JAMQOS010000002.1"/>
</dbReference>
<comment type="caution">
    <text evidence="2">The sequence shown here is derived from an EMBL/GenBank/DDBJ whole genome shotgun (WGS) entry which is preliminary data.</text>
</comment>
<protein>
    <submittedName>
        <fullName evidence="2">Uncharacterized protein</fullName>
    </submittedName>
</protein>
<dbReference type="Proteomes" id="UP001268864">
    <property type="component" value="Unassembled WGS sequence"/>
</dbReference>